<keyword evidence="7" id="KW-1185">Reference proteome</keyword>
<feature type="non-terminal residue" evidence="6">
    <location>
        <position position="1"/>
    </location>
</feature>
<dbReference type="InterPro" id="IPR008271">
    <property type="entry name" value="Ser/Thr_kinase_AS"/>
</dbReference>
<reference evidence="6 7" key="1">
    <citation type="submission" date="2014-04" db="EMBL/GenBank/DDBJ databases">
        <authorList>
            <consortium name="DOE Joint Genome Institute"/>
            <person name="Kuo A."/>
            <person name="Girlanda M."/>
            <person name="Perotto S."/>
            <person name="Kohler A."/>
            <person name="Nagy L.G."/>
            <person name="Floudas D."/>
            <person name="Copeland A."/>
            <person name="Barry K.W."/>
            <person name="Cichocki N."/>
            <person name="Veneault-Fourrey C."/>
            <person name="LaButti K."/>
            <person name="Lindquist E.A."/>
            <person name="Lipzen A."/>
            <person name="Lundell T."/>
            <person name="Morin E."/>
            <person name="Murat C."/>
            <person name="Sun H."/>
            <person name="Tunlid A."/>
            <person name="Henrissat B."/>
            <person name="Grigoriev I.V."/>
            <person name="Hibbett D.S."/>
            <person name="Martin F."/>
            <person name="Nordberg H.P."/>
            <person name="Cantor M.N."/>
            <person name="Hua S.X."/>
        </authorList>
    </citation>
    <scope>NUCLEOTIDE SEQUENCE [LARGE SCALE GENOMIC DNA]</scope>
    <source>
        <strain evidence="6 7">MUT 4182</strain>
    </source>
</reference>
<organism evidence="6 7">
    <name type="scientific">Tulasnella calospora MUT 4182</name>
    <dbReference type="NCBI Taxonomy" id="1051891"/>
    <lineage>
        <taxon>Eukaryota</taxon>
        <taxon>Fungi</taxon>
        <taxon>Dikarya</taxon>
        <taxon>Basidiomycota</taxon>
        <taxon>Agaricomycotina</taxon>
        <taxon>Agaricomycetes</taxon>
        <taxon>Cantharellales</taxon>
        <taxon>Tulasnellaceae</taxon>
        <taxon>Tulasnella</taxon>
    </lineage>
</organism>
<dbReference type="STRING" id="1051891.A0A0C3QDG2"/>
<dbReference type="EMBL" id="KN822988">
    <property type="protein sequence ID" value="KIO29010.1"/>
    <property type="molecule type" value="Genomic_DNA"/>
</dbReference>
<evidence type="ECO:0000256" key="2">
    <source>
        <dbReference type="ARBA" id="ARBA00022741"/>
    </source>
</evidence>
<dbReference type="SMART" id="SM00220">
    <property type="entry name" value="S_TKc"/>
    <property type="match status" value="1"/>
</dbReference>
<dbReference type="OrthoDB" id="346907at2759"/>
<evidence type="ECO:0000313" key="6">
    <source>
        <dbReference type="EMBL" id="KIO29010.1"/>
    </source>
</evidence>
<dbReference type="PROSITE" id="PS00108">
    <property type="entry name" value="PROTEIN_KINASE_ST"/>
    <property type="match status" value="1"/>
</dbReference>
<dbReference type="GO" id="GO:0004674">
    <property type="term" value="F:protein serine/threonine kinase activity"/>
    <property type="evidence" value="ECO:0007669"/>
    <property type="project" value="TreeGrafter"/>
</dbReference>
<dbReference type="GO" id="GO:0005524">
    <property type="term" value="F:ATP binding"/>
    <property type="evidence" value="ECO:0007669"/>
    <property type="project" value="UniProtKB-KW"/>
</dbReference>
<name>A0A0C3QDG2_9AGAM</name>
<sequence>LREAEFLAKLSHKNILKLEGFAEDASENVIWLIFPWEANGTLKDFVASYEWEIPEHLSLIYEVASGVEYLHSRTPPICHGDLKSINILVNSKCIAVITDFGSAHYPVAKTTHSPSTNTITLTCNHYTLRWAAPELLADDGAGLPSDIWAFGCVIYEVMTNSIPFQNVLRDAAVIVRVVRGDLPSISSETRMLLMQALCSLVGRCWKMDPSERATAEDCRKTIEWMVSRAWLVVFSPQFNRF</sequence>
<reference evidence="7" key="2">
    <citation type="submission" date="2015-01" db="EMBL/GenBank/DDBJ databases">
        <title>Evolutionary Origins and Diversification of the Mycorrhizal Mutualists.</title>
        <authorList>
            <consortium name="DOE Joint Genome Institute"/>
            <consortium name="Mycorrhizal Genomics Consortium"/>
            <person name="Kohler A."/>
            <person name="Kuo A."/>
            <person name="Nagy L.G."/>
            <person name="Floudas D."/>
            <person name="Copeland A."/>
            <person name="Barry K.W."/>
            <person name="Cichocki N."/>
            <person name="Veneault-Fourrey C."/>
            <person name="LaButti K."/>
            <person name="Lindquist E.A."/>
            <person name="Lipzen A."/>
            <person name="Lundell T."/>
            <person name="Morin E."/>
            <person name="Murat C."/>
            <person name="Riley R."/>
            <person name="Ohm R."/>
            <person name="Sun H."/>
            <person name="Tunlid A."/>
            <person name="Henrissat B."/>
            <person name="Grigoriev I.V."/>
            <person name="Hibbett D.S."/>
            <person name="Martin F."/>
        </authorList>
    </citation>
    <scope>NUCLEOTIDE SEQUENCE [LARGE SCALE GENOMIC DNA]</scope>
    <source>
        <strain evidence="7">MUT 4182</strain>
    </source>
</reference>
<dbReference type="Pfam" id="PF00069">
    <property type="entry name" value="Pkinase"/>
    <property type="match status" value="1"/>
</dbReference>
<dbReference type="InterPro" id="IPR000719">
    <property type="entry name" value="Prot_kinase_dom"/>
</dbReference>
<dbReference type="Gene3D" id="1.10.510.10">
    <property type="entry name" value="Transferase(Phosphotransferase) domain 1"/>
    <property type="match status" value="1"/>
</dbReference>
<keyword evidence="2" id="KW-0547">Nucleotide-binding</keyword>
<protein>
    <recommendedName>
        <fullName evidence="5">Protein kinase domain-containing protein</fullName>
    </recommendedName>
</protein>
<evidence type="ECO:0000256" key="3">
    <source>
        <dbReference type="ARBA" id="ARBA00022777"/>
    </source>
</evidence>
<proteinExistence type="predicted"/>
<keyword evidence="1" id="KW-0808">Transferase</keyword>
<evidence type="ECO:0000313" key="7">
    <source>
        <dbReference type="Proteomes" id="UP000054248"/>
    </source>
</evidence>
<dbReference type="Proteomes" id="UP000054248">
    <property type="component" value="Unassembled WGS sequence"/>
</dbReference>
<dbReference type="SUPFAM" id="SSF56112">
    <property type="entry name" value="Protein kinase-like (PK-like)"/>
    <property type="match status" value="1"/>
</dbReference>
<dbReference type="PANTHER" id="PTHR44329:SF288">
    <property type="entry name" value="MITOGEN-ACTIVATED PROTEIN KINASE KINASE KINASE 20"/>
    <property type="match status" value="1"/>
</dbReference>
<dbReference type="InterPro" id="IPR051681">
    <property type="entry name" value="Ser/Thr_Kinases-Pseudokinases"/>
</dbReference>
<gene>
    <name evidence="6" type="ORF">M407DRAFT_228979</name>
</gene>
<keyword evidence="4" id="KW-0067">ATP-binding</keyword>
<dbReference type="PIRSF" id="PIRSF000654">
    <property type="entry name" value="Integrin-linked_kinase"/>
    <property type="match status" value="1"/>
</dbReference>
<accession>A0A0C3QDG2</accession>
<evidence type="ECO:0000256" key="4">
    <source>
        <dbReference type="ARBA" id="ARBA00022840"/>
    </source>
</evidence>
<dbReference type="AlphaFoldDB" id="A0A0C3QDG2"/>
<dbReference type="HOGENOM" id="CLU_000288_7_18_1"/>
<dbReference type="InterPro" id="IPR011009">
    <property type="entry name" value="Kinase-like_dom_sf"/>
</dbReference>
<dbReference type="PROSITE" id="PS50011">
    <property type="entry name" value="PROTEIN_KINASE_DOM"/>
    <property type="match status" value="1"/>
</dbReference>
<evidence type="ECO:0000259" key="5">
    <source>
        <dbReference type="PROSITE" id="PS50011"/>
    </source>
</evidence>
<feature type="domain" description="Protein kinase" evidence="5">
    <location>
        <begin position="1"/>
        <end position="225"/>
    </location>
</feature>
<evidence type="ECO:0000256" key="1">
    <source>
        <dbReference type="ARBA" id="ARBA00022679"/>
    </source>
</evidence>
<dbReference type="PANTHER" id="PTHR44329">
    <property type="entry name" value="SERINE/THREONINE-PROTEIN KINASE TNNI3K-RELATED"/>
    <property type="match status" value="1"/>
</dbReference>
<keyword evidence="3" id="KW-0418">Kinase</keyword>